<sequence>MNGCRKRWAMFDKDRPCIYSSITVNETFPITNTWGDVLTGFAAGNQPEYPQQGCDGGHASLPGYVAQPGYAVQPQQGHSYNHSAVIVTQPVAAIPVVHSVPDNMGLAVFATICCCWPIGIFAIMKASESRTALASGDFQRAQTLSQQSRRFALFSILGGIGSVIIVIISVVVRINNRSSYYYNSY</sequence>
<dbReference type="EMBL" id="PZQS01000003">
    <property type="protein sequence ID" value="PVD33589.1"/>
    <property type="molecule type" value="Genomic_DNA"/>
</dbReference>
<accession>A0A2T7PJH4</accession>
<dbReference type="PANTHER" id="PTHR14948">
    <property type="entry name" value="NG5"/>
    <property type="match status" value="1"/>
</dbReference>
<dbReference type="OrthoDB" id="5989802at2759"/>
<keyword evidence="5 6" id="KW-0472">Membrane</keyword>
<keyword evidence="4 6" id="KW-1133">Transmembrane helix</keyword>
<evidence type="ECO:0000256" key="5">
    <source>
        <dbReference type="ARBA" id="ARBA00023136"/>
    </source>
</evidence>
<feature type="transmembrane region" description="Helical" evidence="6">
    <location>
        <begin position="151"/>
        <end position="174"/>
    </location>
</feature>
<evidence type="ECO:0000313" key="8">
    <source>
        <dbReference type="Proteomes" id="UP000245119"/>
    </source>
</evidence>
<dbReference type="InterPro" id="IPR007593">
    <property type="entry name" value="CD225/Dispanin_fam"/>
</dbReference>
<dbReference type="Pfam" id="PF04505">
    <property type="entry name" value="CD225"/>
    <property type="match status" value="1"/>
</dbReference>
<name>A0A2T7PJH4_POMCA</name>
<proteinExistence type="inferred from homology"/>
<gene>
    <name evidence="7" type="ORF">C0Q70_04846</name>
</gene>
<evidence type="ECO:0000256" key="6">
    <source>
        <dbReference type="SAM" id="Phobius"/>
    </source>
</evidence>
<protein>
    <recommendedName>
        <fullName evidence="9">Proline-rich transmembrane protein 1</fullName>
    </recommendedName>
</protein>
<keyword evidence="8" id="KW-1185">Reference proteome</keyword>
<reference evidence="7 8" key="1">
    <citation type="submission" date="2018-04" db="EMBL/GenBank/DDBJ databases">
        <title>The genome of golden apple snail Pomacea canaliculata provides insight into stress tolerance and invasive adaptation.</title>
        <authorList>
            <person name="Liu C."/>
            <person name="Liu B."/>
            <person name="Ren Y."/>
            <person name="Zhang Y."/>
            <person name="Wang H."/>
            <person name="Li S."/>
            <person name="Jiang F."/>
            <person name="Yin L."/>
            <person name="Zhang G."/>
            <person name="Qian W."/>
            <person name="Fan W."/>
        </authorList>
    </citation>
    <scope>NUCLEOTIDE SEQUENCE [LARGE SCALE GENOMIC DNA]</scope>
    <source>
        <strain evidence="7">SZHN2017</strain>
        <tissue evidence="7">Muscle</tissue>
    </source>
</reference>
<dbReference type="InterPro" id="IPR051423">
    <property type="entry name" value="CD225/Dispanin"/>
</dbReference>
<dbReference type="PANTHER" id="PTHR14948:SF25">
    <property type="entry name" value="DUF4190 DOMAIN-CONTAINING PROTEIN"/>
    <property type="match status" value="1"/>
</dbReference>
<dbReference type="Proteomes" id="UP000245119">
    <property type="component" value="Linkage Group LG3"/>
</dbReference>
<evidence type="ECO:0000313" key="7">
    <source>
        <dbReference type="EMBL" id="PVD33589.1"/>
    </source>
</evidence>
<comment type="subcellular location">
    <subcellularLocation>
        <location evidence="1">Membrane</location>
    </subcellularLocation>
</comment>
<dbReference type="GO" id="GO:0016020">
    <property type="term" value="C:membrane"/>
    <property type="evidence" value="ECO:0007669"/>
    <property type="project" value="UniProtKB-SubCell"/>
</dbReference>
<keyword evidence="3 6" id="KW-0812">Transmembrane</keyword>
<evidence type="ECO:0000256" key="4">
    <source>
        <dbReference type="ARBA" id="ARBA00022989"/>
    </source>
</evidence>
<organism evidence="7 8">
    <name type="scientific">Pomacea canaliculata</name>
    <name type="common">Golden apple snail</name>
    <dbReference type="NCBI Taxonomy" id="400727"/>
    <lineage>
        <taxon>Eukaryota</taxon>
        <taxon>Metazoa</taxon>
        <taxon>Spiralia</taxon>
        <taxon>Lophotrochozoa</taxon>
        <taxon>Mollusca</taxon>
        <taxon>Gastropoda</taxon>
        <taxon>Caenogastropoda</taxon>
        <taxon>Architaenioglossa</taxon>
        <taxon>Ampullarioidea</taxon>
        <taxon>Ampullariidae</taxon>
        <taxon>Pomacea</taxon>
    </lineage>
</organism>
<comment type="caution">
    <text evidence="7">The sequence shown here is derived from an EMBL/GenBank/DDBJ whole genome shotgun (WGS) entry which is preliminary data.</text>
</comment>
<evidence type="ECO:0000256" key="1">
    <source>
        <dbReference type="ARBA" id="ARBA00004370"/>
    </source>
</evidence>
<dbReference type="STRING" id="400727.A0A2T7PJH4"/>
<feature type="transmembrane region" description="Helical" evidence="6">
    <location>
        <begin position="104"/>
        <end position="124"/>
    </location>
</feature>
<evidence type="ECO:0000256" key="3">
    <source>
        <dbReference type="ARBA" id="ARBA00022692"/>
    </source>
</evidence>
<comment type="similarity">
    <text evidence="2">Belongs to the CD225/Dispanin family.</text>
</comment>
<dbReference type="AlphaFoldDB" id="A0A2T7PJH4"/>
<evidence type="ECO:0008006" key="9">
    <source>
        <dbReference type="Google" id="ProtNLM"/>
    </source>
</evidence>
<evidence type="ECO:0000256" key="2">
    <source>
        <dbReference type="ARBA" id="ARBA00006843"/>
    </source>
</evidence>